<comment type="caution">
    <text evidence="5">The sequence shown here is derived from an EMBL/GenBank/DDBJ whole genome shotgun (WGS) entry which is preliminary data.</text>
</comment>
<reference evidence="6" key="1">
    <citation type="journal article" date="2019" name="Int. J. Syst. Evol. Microbiol.">
        <title>The Global Catalogue of Microorganisms (GCM) 10K type strain sequencing project: providing services to taxonomists for standard genome sequencing and annotation.</title>
        <authorList>
            <consortium name="The Broad Institute Genomics Platform"/>
            <consortium name="The Broad Institute Genome Sequencing Center for Infectious Disease"/>
            <person name="Wu L."/>
            <person name="Ma J."/>
        </authorList>
    </citation>
    <scope>NUCLEOTIDE SEQUENCE [LARGE SCALE GENOMIC DNA]</scope>
    <source>
        <strain evidence="6">KCTC 32514</strain>
    </source>
</reference>
<dbReference type="SUPFAM" id="SSF63380">
    <property type="entry name" value="Riboflavin synthase domain-like"/>
    <property type="match status" value="1"/>
</dbReference>
<dbReference type="Gene3D" id="3.40.50.360">
    <property type="match status" value="1"/>
</dbReference>
<dbReference type="SUPFAM" id="SSF52343">
    <property type="entry name" value="Ferredoxin reductase-like, C-terminal NADP-linked domain"/>
    <property type="match status" value="1"/>
</dbReference>
<dbReference type="InterPro" id="IPR001433">
    <property type="entry name" value="OxRdtase_FAD/NAD-bd"/>
</dbReference>
<dbReference type="InterPro" id="IPR039261">
    <property type="entry name" value="FNR_nucleotide-bd"/>
</dbReference>
<dbReference type="Gene3D" id="2.40.30.10">
    <property type="entry name" value="Translation factors"/>
    <property type="match status" value="1"/>
</dbReference>
<dbReference type="RefSeq" id="WP_194509664.1">
    <property type="nucleotide sequence ID" value="NZ_JADILU010000009.1"/>
</dbReference>
<dbReference type="Gene3D" id="3.40.50.80">
    <property type="entry name" value="Nucleotide-binding domain of ferredoxin-NADP reductase (FNR) module"/>
    <property type="match status" value="1"/>
</dbReference>
<dbReference type="PRINTS" id="PR00371">
    <property type="entry name" value="FPNCR"/>
</dbReference>
<dbReference type="EMBL" id="JBHUOS010000015">
    <property type="protein sequence ID" value="MFD2917575.1"/>
    <property type="molecule type" value="Genomic_DNA"/>
</dbReference>
<dbReference type="Proteomes" id="UP001597548">
    <property type="component" value="Unassembled WGS sequence"/>
</dbReference>
<dbReference type="InterPro" id="IPR029039">
    <property type="entry name" value="Flavoprotein-like_sf"/>
</dbReference>
<evidence type="ECO:0000313" key="6">
    <source>
        <dbReference type="Proteomes" id="UP001597548"/>
    </source>
</evidence>
<dbReference type="PROSITE" id="PS50902">
    <property type="entry name" value="FLAVODOXIN_LIKE"/>
    <property type="match status" value="1"/>
</dbReference>
<feature type="transmembrane region" description="Helical" evidence="2">
    <location>
        <begin position="170"/>
        <end position="195"/>
    </location>
</feature>
<feature type="transmembrane region" description="Helical" evidence="2">
    <location>
        <begin position="12"/>
        <end position="33"/>
    </location>
</feature>
<keyword evidence="2" id="KW-0472">Membrane</keyword>
<protein>
    <submittedName>
        <fullName evidence="5">PepSY domain-containing protein</fullName>
    </submittedName>
</protein>
<dbReference type="InterPro" id="IPR008254">
    <property type="entry name" value="Flavodoxin/NO_synth"/>
</dbReference>
<evidence type="ECO:0000259" key="3">
    <source>
        <dbReference type="PROSITE" id="PS50902"/>
    </source>
</evidence>
<organism evidence="5 6">
    <name type="scientific">Psychroserpens luteus</name>
    <dbReference type="NCBI Taxonomy" id="1434066"/>
    <lineage>
        <taxon>Bacteria</taxon>
        <taxon>Pseudomonadati</taxon>
        <taxon>Bacteroidota</taxon>
        <taxon>Flavobacteriia</taxon>
        <taxon>Flavobacteriales</taxon>
        <taxon>Flavobacteriaceae</taxon>
        <taxon>Psychroserpens</taxon>
    </lineage>
</organism>
<evidence type="ECO:0000256" key="1">
    <source>
        <dbReference type="ARBA" id="ARBA00022630"/>
    </source>
</evidence>
<dbReference type="InterPro" id="IPR017938">
    <property type="entry name" value="Riboflavin_synthase-like_b-brl"/>
</dbReference>
<dbReference type="InterPro" id="IPR017927">
    <property type="entry name" value="FAD-bd_FR_type"/>
</dbReference>
<keyword evidence="2" id="KW-1133">Transmembrane helix</keyword>
<dbReference type="InterPro" id="IPR005625">
    <property type="entry name" value="PepSY-ass_TM"/>
</dbReference>
<evidence type="ECO:0000313" key="5">
    <source>
        <dbReference type="EMBL" id="MFD2917575.1"/>
    </source>
</evidence>
<dbReference type="PROSITE" id="PS51384">
    <property type="entry name" value="FAD_FR"/>
    <property type="match status" value="1"/>
</dbReference>
<name>A0ABW5ZZF0_9FLAO</name>
<dbReference type="PRINTS" id="PR00369">
    <property type="entry name" value="FLAVODOXIN"/>
</dbReference>
<feature type="transmembrane region" description="Helical" evidence="2">
    <location>
        <begin position="128"/>
        <end position="149"/>
    </location>
</feature>
<feature type="domain" description="FAD-binding FR-type" evidence="4">
    <location>
        <begin position="495"/>
        <end position="592"/>
    </location>
</feature>
<feature type="domain" description="Flavodoxin-like" evidence="3">
    <location>
        <begin position="341"/>
        <end position="476"/>
    </location>
</feature>
<dbReference type="InterPro" id="IPR001709">
    <property type="entry name" value="Flavoprot_Pyr_Nucl_cyt_Rdtase"/>
</dbReference>
<feature type="transmembrane region" description="Helical" evidence="2">
    <location>
        <begin position="296"/>
        <end position="317"/>
    </location>
</feature>
<gene>
    <name evidence="5" type="ORF">ACFS29_18125</name>
</gene>
<evidence type="ECO:0000256" key="2">
    <source>
        <dbReference type="SAM" id="Phobius"/>
    </source>
</evidence>
<evidence type="ECO:0000259" key="4">
    <source>
        <dbReference type="PROSITE" id="PS51384"/>
    </source>
</evidence>
<sequence length="731" mass="82983">MTISIWRFSHFILALISFFFIVLASVTGMILALEPISNQLQPYGINSKTPVATTIKHLADCYDEILTIETDENDFVVASVITNEGENDTFYINPKTGEKLGDLIEKAPVFSFATNLHRSLFLKSTGRFIVGLVSFFLILMAISGMILIAKRQGGIRRYFSKVINENFEQYYHVVLGRWLLIPILIVALTGVYLSLEKFSLLPETNISHEYPEVLTSEIDKIPTSDFQVFQALKIADVKSLEFPFSEDIEDYFFIKLKDKELLVNQYSGAIVSEQEYPLTQLLSQWSLFLHTGQGTIVWSIVLFLVCLVLLFFIYSGFAMTLKRRKNIDISKNRFTKDSSEIIILVGSESGNTFSFANLFYEALIAQGKTVFITEMNKYSTFKQAKQMLVFTSTYGEGDAPINANKFESLVEHSTQNHTIDYAVLGFGSLLYPEYCKYAEDVDHLLKSHQGFKQSLELFKINNQSFEAFQTWANQWSIVNGLPLQIKQPVVNLNSKNTRQFKVVNRTDLNVDQTFMLQLKPTKKVKFESGDLLAFRLNVNEAARQYSVAKIGDDILLSIKKHEKGLCSSYLSTLNVNDIISATVEYNQEFHFAKSSKAVVMIANGTGIAPFLGMIDNNLAQKEIHLFLGLRTKASLELYSSVIDETFNKNKLKDCHVAFSQENTEKVYVQDIILQQADFIANHLKNKGLIMICGSIVMQNQVLEQLHDITNMKLQLPLSDFEANQQIKTDCY</sequence>
<accession>A0ABW5ZZF0</accession>
<dbReference type="SUPFAM" id="SSF52218">
    <property type="entry name" value="Flavoproteins"/>
    <property type="match status" value="1"/>
</dbReference>
<proteinExistence type="predicted"/>
<dbReference type="Pfam" id="PF03929">
    <property type="entry name" value="PepSY_TM"/>
    <property type="match status" value="1"/>
</dbReference>
<keyword evidence="2" id="KW-0812">Transmembrane</keyword>
<keyword evidence="6" id="KW-1185">Reference proteome</keyword>
<dbReference type="Pfam" id="PF00258">
    <property type="entry name" value="Flavodoxin_1"/>
    <property type="match status" value="1"/>
</dbReference>
<dbReference type="PANTHER" id="PTHR19384">
    <property type="entry name" value="NITRIC OXIDE SYNTHASE-RELATED"/>
    <property type="match status" value="1"/>
</dbReference>
<dbReference type="Pfam" id="PF00175">
    <property type="entry name" value="NAD_binding_1"/>
    <property type="match status" value="1"/>
</dbReference>
<keyword evidence="1" id="KW-0285">Flavoprotein</keyword>
<dbReference type="InterPro" id="IPR001094">
    <property type="entry name" value="Flavdoxin-like"/>
</dbReference>